<comment type="similarity">
    <text evidence="2">Belongs to the glycosyltransferase 47 family.</text>
</comment>
<evidence type="ECO:0000259" key="7">
    <source>
        <dbReference type="Pfam" id="PF03016"/>
    </source>
</evidence>
<gene>
    <name evidence="8" type="ORF">AMTR_s00056p00070250</name>
</gene>
<reference evidence="9" key="1">
    <citation type="journal article" date="2013" name="Science">
        <title>The Amborella genome and the evolution of flowering plants.</title>
        <authorList>
            <consortium name="Amborella Genome Project"/>
        </authorList>
    </citation>
    <scope>NUCLEOTIDE SEQUENCE [LARGE SCALE GENOMIC DNA]</scope>
</reference>
<dbReference type="InterPro" id="IPR040911">
    <property type="entry name" value="Exostosin_GT47"/>
</dbReference>
<keyword evidence="5" id="KW-0333">Golgi apparatus</keyword>
<dbReference type="Gramene" id="ERN15098">
    <property type="protein sequence ID" value="ERN15098"/>
    <property type="gene ID" value="AMTR_s00056p00070250"/>
</dbReference>
<evidence type="ECO:0000313" key="8">
    <source>
        <dbReference type="EMBL" id="ERN15098.1"/>
    </source>
</evidence>
<keyword evidence="6" id="KW-0812">Transmembrane</keyword>
<evidence type="ECO:0000313" key="9">
    <source>
        <dbReference type="Proteomes" id="UP000017836"/>
    </source>
</evidence>
<dbReference type="GO" id="GO:0016757">
    <property type="term" value="F:glycosyltransferase activity"/>
    <property type="evidence" value="ECO:0007669"/>
    <property type="project" value="UniProtKB-KW"/>
</dbReference>
<dbReference type="PANTHER" id="PTHR11062">
    <property type="entry name" value="EXOSTOSIN HEPARAN SULFATE GLYCOSYLTRANSFERASE -RELATED"/>
    <property type="match status" value="1"/>
</dbReference>
<keyword evidence="3" id="KW-0328">Glycosyltransferase</keyword>
<keyword evidence="6" id="KW-0472">Membrane</keyword>
<dbReference type="Proteomes" id="UP000017836">
    <property type="component" value="Unassembled WGS sequence"/>
</dbReference>
<dbReference type="PANTHER" id="PTHR11062:SF59">
    <property type="entry name" value="EXOSTOSIN FAMILY PROTEIN"/>
    <property type="match status" value="1"/>
</dbReference>
<evidence type="ECO:0000256" key="6">
    <source>
        <dbReference type="SAM" id="Phobius"/>
    </source>
</evidence>
<dbReference type="HOGENOM" id="CLU_025166_3_0_1"/>
<dbReference type="EMBL" id="KI392510">
    <property type="protein sequence ID" value="ERN15098.1"/>
    <property type="molecule type" value="Genomic_DNA"/>
</dbReference>
<keyword evidence="3" id="KW-0808">Transferase</keyword>
<proteinExistence type="inferred from homology"/>
<dbReference type="InterPro" id="IPR004263">
    <property type="entry name" value="Exostosin"/>
</dbReference>
<keyword evidence="6" id="KW-1133">Transmembrane helix</keyword>
<name>U5D435_AMBTC</name>
<protein>
    <recommendedName>
        <fullName evidence="7">Exostosin GT47 domain-containing protein</fullName>
    </recommendedName>
</protein>
<dbReference type="GO" id="GO:0000139">
    <property type="term" value="C:Golgi membrane"/>
    <property type="evidence" value="ECO:0007669"/>
    <property type="project" value="UniProtKB-SubCell"/>
</dbReference>
<evidence type="ECO:0000256" key="3">
    <source>
        <dbReference type="ARBA" id="ARBA00022676"/>
    </source>
</evidence>
<sequence>MDSPFSRPKSCRTEVRTLILSLVIIVTIISVFESFTFPHGTTLLLLIPAFKVPFIESLNFTFRSVDSPLNLAKLRELPTLRDNVTTNTEPQLSLNTPEVLHKEEDPKQFWTTEVSSDRKYPIKGAPNSEETKRDIHSVKELAFSHLPFSSSISPVNGILPLNLAAESPVIPVSYDFSAISVEVIEVHPNKRNSELLENNSVVFRKNPTVNIAPYNNQTVAKDNSHLGNGQSTPLMHASRRRHGRYRSMKHRWSSTHDPDLLYAKEQILHAPLVTKDRDLYAPVFRNLSIFKRSYELMEHIFKVYIYPEGERPIFHKPDLKGIYSSEGWFMKLIEGNEQFTVKDPRKAHMFYLPYSSRILQQVLYVPNSHILRPLALFLKNYVDMIAAKYPFWNRTGGTDHFLVACHDWGAYETKLHLELRKNAMKALCNADLSEGIFKPGRDVSLPETFVISSQNPTKDIGGKPISQRSILAFFAGKLHGRVRPILLKHWENKESDMKIFGPMPSGHRRRRAYIEYMKSSKYCICPMGYEVNSPRIVEAIHYECVPVIIADNFELPFSEALKWDEFSVVVLEREIPRLKEILLSIPERRVNTLWA</sequence>
<comment type="subcellular location">
    <subcellularLocation>
        <location evidence="1">Golgi apparatus membrane</location>
        <topology evidence="1">Single-pass type II membrane protein</topology>
    </subcellularLocation>
</comment>
<dbReference type="eggNOG" id="KOG1021">
    <property type="taxonomic scope" value="Eukaryota"/>
</dbReference>
<evidence type="ECO:0000256" key="1">
    <source>
        <dbReference type="ARBA" id="ARBA00004323"/>
    </source>
</evidence>
<evidence type="ECO:0000256" key="4">
    <source>
        <dbReference type="ARBA" id="ARBA00022968"/>
    </source>
</evidence>
<dbReference type="AlphaFoldDB" id="U5D435"/>
<evidence type="ECO:0000256" key="5">
    <source>
        <dbReference type="ARBA" id="ARBA00023034"/>
    </source>
</evidence>
<feature type="domain" description="Exostosin GT47" evidence="7">
    <location>
        <begin position="298"/>
        <end position="583"/>
    </location>
</feature>
<organism evidence="8 9">
    <name type="scientific">Amborella trichopoda</name>
    <dbReference type="NCBI Taxonomy" id="13333"/>
    <lineage>
        <taxon>Eukaryota</taxon>
        <taxon>Viridiplantae</taxon>
        <taxon>Streptophyta</taxon>
        <taxon>Embryophyta</taxon>
        <taxon>Tracheophyta</taxon>
        <taxon>Spermatophyta</taxon>
        <taxon>Magnoliopsida</taxon>
        <taxon>Amborellales</taxon>
        <taxon>Amborellaceae</taxon>
        <taxon>Amborella</taxon>
    </lineage>
</organism>
<keyword evidence="4" id="KW-0735">Signal-anchor</keyword>
<evidence type="ECO:0000256" key="2">
    <source>
        <dbReference type="ARBA" id="ARBA00010271"/>
    </source>
</evidence>
<feature type="transmembrane region" description="Helical" evidence="6">
    <location>
        <begin position="17"/>
        <end position="37"/>
    </location>
</feature>
<keyword evidence="9" id="KW-1185">Reference proteome</keyword>
<dbReference type="Pfam" id="PF03016">
    <property type="entry name" value="Exostosin_GT47"/>
    <property type="match status" value="1"/>
</dbReference>
<accession>U5D435</accession>